<accession>A0A941FE62</accession>
<dbReference type="Gene3D" id="3.10.129.10">
    <property type="entry name" value="Hotdog Thioesterase"/>
    <property type="match status" value="1"/>
</dbReference>
<evidence type="ECO:0000256" key="1">
    <source>
        <dbReference type="ARBA" id="ARBA00022801"/>
    </source>
</evidence>
<dbReference type="InterPro" id="IPR003736">
    <property type="entry name" value="PAAI_dom"/>
</dbReference>
<evidence type="ECO:0000313" key="4">
    <source>
        <dbReference type="Proteomes" id="UP000682308"/>
    </source>
</evidence>
<dbReference type="CDD" id="cd03443">
    <property type="entry name" value="PaaI_thioesterase"/>
    <property type="match status" value="1"/>
</dbReference>
<dbReference type="Proteomes" id="UP000682308">
    <property type="component" value="Unassembled WGS sequence"/>
</dbReference>
<dbReference type="PANTHER" id="PTHR43240:SF8">
    <property type="entry name" value="PHENYLACETIC ACID DEGRADATION-RELATED PROTEIN"/>
    <property type="match status" value="1"/>
</dbReference>
<organism evidence="3 4">
    <name type="scientific">Streptomyces tuirus</name>
    <dbReference type="NCBI Taxonomy" id="68278"/>
    <lineage>
        <taxon>Bacteria</taxon>
        <taxon>Bacillati</taxon>
        <taxon>Actinomycetota</taxon>
        <taxon>Actinomycetes</taxon>
        <taxon>Kitasatosporales</taxon>
        <taxon>Streptomycetaceae</taxon>
        <taxon>Streptomyces</taxon>
    </lineage>
</organism>
<dbReference type="GO" id="GO:0061522">
    <property type="term" value="F:1,4-dihydroxy-2-naphthoyl-CoA thioesterase activity"/>
    <property type="evidence" value="ECO:0007669"/>
    <property type="project" value="TreeGrafter"/>
</dbReference>
<feature type="domain" description="Thioesterase" evidence="2">
    <location>
        <begin position="46"/>
        <end position="122"/>
    </location>
</feature>
<proteinExistence type="predicted"/>
<dbReference type="InterPro" id="IPR029069">
    <property type="entry name" value="HotDog_dom_sf"/>
</dbReference>
<dbReference type="NCBIfam" id="TIGR00369">
    <property type="entry name" value="unchar_dom_1"/>
    <property type="match status" value="1"/>
</dbReference>
<comment type="caution">
    <text evidence="3">The sequence shown here is derived from an EMBL/GenBank/DDBJ whole genome shotgun (WGS) entry which is preliminary data.</text>
</comment>
<dbReference type="SUPFAM" id="SSF54637">
    <property type="entry name" value="Thioesterase/thiol ester dehydrase-isomerase"/>
    <property type="match status" value="1"/>
</dbReference>
<name>A0A941FE62_9ACTN</name>
<gene>
    <name evidence="3" type="ORF">KEF29_03915</name>
</gene>
<dbReference type="PANTHER" id="PTHR43240">
    <property type="entry name" value="1,4-DIHYDROXY-2-NAPHTHOYL-COA THIOESTERASE 1"/>
    <property type="match status" value="1"/>
</dbReference>
<protein>
    <submittedName>
        <fullName evidence="3">PaaI family thioesterase</fullName>
    </submittedName>
</protein>
<dbReference type="GO" id="GO:0005829">
    <property type="term" value="C:cytosol"/>
    <property type="evidence" value="ECO:0007669"/>
    <property type="project" value="TreeGrafter"/>
</dbReference>
<sequence>MTGTPAPASLLKAVPFSGELGISLEEAAPARVRAALAWAPELCTVGGVLHGGALMALADTAGAVCAFLNLPAGASTSTVESKTNFFRAVRSGTVRAEAQPVHVGRSFVAVRTDLRDEDGTLVGQTTQTQAVLTAG</sequence>
<keyword evidence="1" id="KW-0378">Hydrolase</keyword>
<dbReference type="EMBL" id="JAGTPG010000001">
    <property type="protein sequence ID" value="MBR8638736.1"/>
    <property type="molecule type" value="Genomic_DNA"/>
</dbReference>
<reference evidence="3 4" key="1">
    <citation type="submission" date="2021-04" db="EMBL/GenBank/DDBJ databases">
        <title>Characterization of the biosynthetic gene cluster of new lipopeptides with antitumor activity in the genome of the marine Streptomyces PHM034.</title>
        <authorList>
            <person name="Ceniceros A."/>
            <person name="Canedo L."/>
            <person name="Mendez C."/>
            <person name="Olano C."/>
            <person name="Schleissner C."/>
            <person name="Cuevas C."/>
            <person name="De La Calle F."/>
            <person name="Salas J.A."/>
        </authorList>
    </citation>
    <scope>NUCLEOTIDE SEQUENCE [LARGE SCALE GENOMIC DNA]</scope>
    <source>
        <strain evidence="3 4">PHM034</strain>
    </source>
</reference>
<dbReference type="Pfam" id="PF03061">
    <property type="entry name" value="4HBT"/>
    <property type="match status" value="1"/>
</dbReference>
<dbReference type="AlphaFoldDB" id="A0A941FE62"/>
<evidence type="ECO:0000313" key="3">
    <source>
        <dbReference type="EMBL" id="MBR8638736.1"/>
    </source>
</evidence>
<dbReference type="InterPro" id="IPR006683">
    <property type="entry name" value="Thioestr_dom"/>
</dbReference>
<keyword evidence="4" id="KW-1185">Reference proteome</keyword>
<evidence type="ECO:0000259" key="2">
    <source>
        <dbReference type="Pfam" id="PF03061"/>
    </source>
</evidence>